<dbReference type="InterPro" id="IPR035965">
    <property type="entry name" value="PAS-like_dom_sf"/>
</dbReference>
<dbReference type="SUPFAM" id="SSF141868">
    <property type="entry name" value="EAL domain-like"/>
    <property type="match status" value="1"/>
</dbReference>
<dbReference type="PANTHER" id="PTHR44757:SF2">
    <property type="entry name" value="BIOFILM ARCHITECTURE MAINTENANCE PROTEIN MBAA"/>
    <property type="match status" value="1"/>
</dbReference>
<dbReference type="NCBIfam" id="TIGR00254">
    <property type="entry name" value="GGDEF"/>
    <property type="match status" value="1"/>
</dbReference>
<evidence type="ECO:0000259" key="3">
    <source>
        <dbReference type="PROSITE" id="PS50112"/>
    </source>
</evidence>
<dbReference type="CDD" id="cd01949">
    <property type="entry name" value="GGDEF"/>
    <property type="match status" value="1"/>
</dbReference>
<comment type="cofactor">
    <cofactor evidence="1">
        <name>Mg(2+)</name>
        <dbReference type="ChEBI" id="CHEBI:18420"/>
    </cofactor>
</comment>
<dbReference type="InterPro" id="IPR029787">
    <property type="entry name" value="Nucleotide_cyclase"/>
</dbReference>
<feature type="domain" description="GGDEF" evidence="5">
    <location>
        <begin position="220"/>
        <end position="353"/>
    </location>
</feature>
<dbReference type="InterPro" id="IPR001633">
    <property type="entry name" value="EAL_dom"/>
</dbReference>
<comment type="caution">
    <text evidence="6">The sequence shown here is derived from an EMBL/GenBank/DDBJ whole genome shotgun (WGS) entry which is preliminary data.</text>
</comment>
<evidence type="ECO:0000313" key="7">
    <source>
        <dbReference type="Proteomes" id="UP000437638"/>
    </source>
</evidence>
<dbReference type="RefSeq" id="WP_160417351.1">
    <property type="nucleotide sequence ID" value="NZ_WTKP01000002.1"/>
</dbReference>
<evidence type="ECO:0000313" key="6">
    <source>
        <dbReference type="EMBL" id="MWJ27122.1"/>
    </source>
</evidence>
<sequence>MSDYKRLLGADHWASRKEGEQHSNLSPASQFLPTENEPRQDEHLRVALAEMKSALYAERAWARVALNSVGDAVLAVDLYGTVTYLNRMAETLTGWASEDAIGKPLAQVFHIIDAKTHEAAANSARRAIEENRTVGLAMNCVLIRCDGSECHIEDSAVPLHDEEGNVTGAVIVFHDACQSQTMSEKMTYLAQHDVLTGLPNRVLLVERLNRAIGLAHRHHHQVGLIYLDLDDFKPVNDTLGHALGDMLLQAVAERLSKCVRDTDTVCRQGGDEFVILLTEIEKPEDAAKVAEKILSTIIESYCIHKHEVRVSASMGISLYPVDGIDTHELMHHADLAMYHSKKDGRNTYHFFRPSMNAITVKRLFIESHLQQALKENEIFLNFQPKVDIETGEVCCAEALVRWHEPSLGLVLPSEFVPVAQACGLIVPIGQWVLHETCRQLQAWRNEGIDIVPVAVNISTVELCNKKFLESIIEILEDTGLEAHFLELEFTESSLMHDAKASLTMLESLQQLGLALTIDDFGVGPLSISYLQRFPIDTVNVDQSFVHGMPHDADAITIMKSIIQLAKNLDLRATAKGIETREQYNLLRSQQCEGGQGFLFSPPLAVEDFRKLLVKDKTHRSIGFIAGNNQELIEEETRQINR</sequence>
<dbReference type="Gene3D" id="3.30.450.20">
    <property type="entry name" value="PAS domain"/>
    <property type="match status" value="1"/>
</dbReference>
<dbReference type="SMART" id="SM00267">
    <property type="entry name" value="GGDEF"/>
    <property type="match status" value="1"/>
</dbReference>
<dbReference type="Gene3D" id="3.20.20.450">
    <property type="entry name" value="EAL domain"/>
    <property type="match status" value="1"/>
</dbReference>
<dbReference type="Pfam" id="PF00990">
    <property type="entry name" value="GGDEF"/>
    <property type="match status" value="1"/>
</dbReference>
<feature type="compositionally biased region" description="Polar residues" evidence="2">
    <location>
        <begin position="22"/>
        <end position="33"/>
    </location>
</feature>
<dbReference type="EMBL" id="WTKP01000002">
    <property type="protein sequence ID" value="MWJ27122.1"/>
    <property type="molecule type" value="Genomic_DNA"/>
</dbReference>
<dbReference type="SMART" id="SM00091">
    <property type="entry name" value="PAS"/>
    <property type="match status" value="1"/>
</dbReference>
<dbReference type="InterPro" id="IPR043128">
    <property type="entry name" value="Rev_trsase/Diguanyl_cyclase"/>
</dbReference>
<organism evidence="6 7">
    <name type="scientific">Vreelandella zhuhanensis</name>
    <dbReference type="NCBI Taxonomy" id="2684210"/>
    <lineage>
        <taxon>Bacteria</taxon>
        <taxon>Pseudomonadati</taxon>
        <taxon>Pseudomonadota</taxon>
        <taxon>Gammaproteobacteria</taxon>
        <taxon>Oceanospirillales</taxon>
        <taxon>Halomonadaceae</taxon>
        <taxon>Vreelandella</taxon>
    </lineage>
</organism>
<dbReference type="Pfam" id="PF00989">
    <property type="entry name" value="PAS"/>
    <property type="match status" value="1"/>
</dbReference>
<dbReference type="InterPro" id="IPR035919">
    <property type="entry name" value="EAL_sf"/>
</dbReference>
<dbReference type="Proteomes" id="UP000437638">
    <property type="component" value="Unassembled WGS sequence"/>
</dbReference>
<dbReference type="FunFam" id="3.30.70.270:FF:000001">
    <property type="entry name" value="Diguanylate cyclase domain protein"/>
    <property type="match status" value="1"/>
</dbReference>
<dbReference type="SUPFAM" id="SSF55785">
    <property type="entry name" value="PYP-like sensor domain (PAS domain)"/>
    <property type="match status" value="1"/>
</dbReference>
<feature type="domain" description="EAL" evidence="4">
    <location>
        <begin position="362"/>
        <end position="616"/>
    </location>
</feature>
<feature type="domain" description="PAS" evidence="3">
    <location>
        <begin position="58"/>
        <end position="131"/>
    </location>
</feature>
<dbReference type="AlphaFoldDB" id="A0A7X3GY80"/>
<dbReference type="PROSITE" id="PS50887">
    <property type="entry name" value="GGDEF"/>
    <property type="match status" value="1"/>
</dbReference>
<dbReference type="GO" id="GO:0006355">
    <property type="term" value="P:regulation of DNA-templated transcription"/>
    <property type="evidence" value="ECO:0007669"/>
    <property type="project" value="InterPro"/>
</dbReference>
<dbReference type="CDD" id="cd01948">
    <property type="entry name" value="EAL"/>
    <property type="match status" value="1"/>
</dbReference>
<accession>A0A7X3GY80</accession>
<name>A0A7X3GY80_9GAMM</name>
<evidence type="ECO:0000256" key="1">
    <source>
        <dbReference type="ARBA" id="ARBA00001946"/>
    </source>
</evidence>
<dbReference type="SMART" id="SM00052">
    <property type="entry name" value="EAL"/>
    <property type="match status" value="1"/>
</dbReference>
<keyword evidence="7" id="KW-1185">Reference proteome</keyword>
<proteinExistence type="predicted"/>
<dbReference type="PROSITE" id="PS50112">
    <property type="entry name" value="PAS"/>
    <property type="match status" value="1"/>
</dbReference>
<evidence type="ECO:0000259" key="4">
    <source>
        <dbReference type="PROSITE" id="PS50883"/>
    </source>
</evidence>
<dbReference type="GO" id="GO:0003824">
    <property type="term" value="F:catalytic activity"/>
    <property type="evidence" value="ECO:0007669"/>
    <property type="project" value="UniProtKB-ARBA"/>
</dbReference>
<gene>
    <name evidence="6" type="ORF">GPM19_02695</name>
</gene>
<evidence type="ECO:0000259" key="5">
    <source>
        <dbReference type="PROSITE" id="PS50887"/>
    </source>
</evidence>
<protein>
    <submittedName>
        <fullName evidence="6">EAL domain-containing protein</fullName>
    </submittedName>
</protein>
<dbReference type="CDD" id="cd00130">
    <property type="entry name" value="PAS"/>
    <property type="match status" value="1"/>
</dbReference>
<dbReference type="InterPro" id="IPR013767">
    <property type="entry name" value="PAS_fold"/>
</dbReference>
<dbReference type="Pfam" id="PF00563">
    <property type="entry name" value="EAL"/>
    <property type="match status" value="1"/>
</dbReference>
<dbReference type="PROSITE" id="PS50883">
    <property type="entry name" value="EAL"/>
    <property type="match status" value="1"/>
</dbReference>
<dbReference type="NCBIfam" id="TIGR00229">
    <property type="entry name" value="sensory_box"/>
    <property type="match status" value="1"/>
</dbReference>
<evidence type="ECO:0000256" key="2">
    <source>
        <dbReference type="SAM" id="MobiDB-lite"/>
    </source>
</evidence>
<dbReference type="SUPFAM" id="SSF55073">
    <property type="entry name" value="Nucleotide cyclase"/>
    <property type="match status" value="1"/>
</dbReference>
<reference evidence="6 7" key="1">
    <citation type="submission" date="2019-12" db="EMBL/GenBank/DDBJ databases">
        <title>Halomonas rutogse sp. nov. isolated from two lakes on Tibetan Plateau.</title>
        <authorList>
            <person name="Gao P."/>
        </authorList>
    </citation>
    <scope>NUCLEOTIDE SEQUENCE [LARGE SCALE GENOMIC DNA]</scope>
    <source>
        <strain evidence="6 7">ZH2S</strain>
    </source>
</reference>
<dbReference type="PANTHER" id="PTHR44757">
    <property type="entry name" value="DIGUANYLATE CYCLASE DGCP"/>
    <property type="match status" value="1"/>
</dbReference>
<dbReference type="InterPro" id="IPR000160">
    <property type="entry name" value="GGDEF_dom"/>
</dbReference>
<dbReference type="InterPro" id="IPR000014">
    <property type="entry name" value="PAS"/>
</dbReference>
<dbReference type="Gene3D" id="3.30.70.270">
    <property type="match status" value="1"/>
</dbReference>
<feature type="region of interest" description="Disordered" evidence="2">
    <location>
        <begin position="15"/>
        <end position="39"/>
    </location>
</feature>
<dbReference type="InterPro" id="IPR052155">
    <property type="entry name" value="Biofilm_reg_signaling"/>
</dbReference>